<proteinExistence type="predicted"/>
<feature type="region of interest" description="Disordered" evidence="1">
    <location>
        <begin position="76"/>
        <end position="165"/>
    </location>
</feature>
<feature type="signal peptide" evidence="2">
    <location>
        <begin position="1"/>
        <end position="26"/>
    </location>
</feature>
<feature type="region of interest" description="Disordered" evidence="1">
    <location>
        <begin position="37"/>
        <end position="60"/>
    </location>
</feature>
<accession>A0AAE0GXC3</accession>
<protein>
    <submittedName>
        <fullName evidence="3">Uncharacterized protein</fullName>
    </submittedName>
</protein>
<organism evidence="3 4">
    <name type="scientific">Cymbomonas tetramitiformis</name>
    <dbReference type="NCBI Taxonomy" id="36881"/>
    <lineage>
        <taxon>Eukaryota</taxon>
        <taxon>Viridiplantae</taxon>
        <taxon>Chlorophyta</taxon>
        <taxon>Pyramimonadophyceae</taxon>
        <taxon>Pyramimonadales</taxon>
        <taxon>Pyramimonadaceae</taxon>
        <taxon>Cymbomonas</taxon>
    </lineage>
</organism>
<name>A0AAE0GXC3_9CHLO</name>
<gene>
    <name evidence="3" type="ORF">CYMTET_6484</name>
</gene>
<sequence length="165" mass="17577">MGSSNFGRNIWTILSILLLFASLGMAQYAGASFEEDTGEAMSIRASEKKPALRSKSVGPRKGLGKALVVDAQDAIDEVSSSEEIAEEASEELPAEEEEVAEVAEDAEVAEEASEELSAEEEEATEEAPVEESEEGLEESPVEEEVGEESAVQEEEEAADEEGGPH</sequence>
<dbReference type="EMBL" id="LGRX02001561">
    <property type="protein sequence ID" value="KAK3285928.1"/>
    <property type="molecule type" value="Genomic_DNA"/>
</dbReference>
<evidence type="ECO:0000256" key="1">
    <source>
        <dbReference type="SAM" id="MobiDB-lite"/>
    </source>
</evidence>
<evidence type="ECO:0000313" key="4">
    <source>
        <dbReference type="Proteomes" id="UP001190700"/>
    </source>
</evidence>
<evidence type="ECO:0000313" key="3">
    <source>
        <dbReference type="EMBL" id="KAK3285928.1"/>
    </source>
</evidence>
<feature type="chain" id="PRO_5042068268" evidence="2">
    <location>
        <begin position="27"/>
        <end position="165"/>
    </location>
</feature>
<dbReference type="Proteomes" id="UP001190700">
    <property type="component" value="Unassembled WGS sequence"/>
</dbReference>
<comment type="caution">
    <text evidence="3">The sequence shown here is derived from an EMBL/GenBank/DDBJ whole genome shotgun (WGS) entry which is preliminary data.</text>
</comment>
<evidence type="ECO:0000256" key="2">
    <source>
        <dbReference type="SAM" id="SignalP"/>
    </source>
</evidence>
<keyword evidence="2" id="KW-0732">Signal</keyword>
<reference evidence="3 4" key="1">
    <citation type="journal article" date="2015" name="Genome Biol. Evol.">
        <title>Comparative Genomics of a Bacterivorous Green Alga Reveals Evolutionary Causalities and Consequences of Phago-Mixotrophic Mode of Nutrition.</title>
        <authorList>
            <person name="Burns J.A."/>
            <person name="Paasch A."/>
            <person name="Narechania A."/>
            <person name="Kim E."/>
        </authorList>
    </citation>
    <scope>NUCLEOTIDE SEQUENCE [LARGE SCALE GENOMIC DNA]</scope>
    <source>
        <strain evidence="3 4">PLY_AMNH</strain>
    </source>
</reference>
<dbReference type="AlphaFoldDB" id="A0AAE0GXC3"/>
<keyword evidence="4" id="KW-1185">Reference proteome</keyword>